<evidence type="ECO:0000313" key="3">
    <source>
        <dbReference type="Proteomes" id="UP000249422"/>
    </source>
</evidence>
<accession>A0AAX1PBV8</accession>
<evidence type="ECO:0000256" key="1">
    <source>
        <dbReference type="SAM" id="Phobius"/>
    </source>
</evidence>
<gene>
    <name evidence="2" type="ORF">DEU50_13712</name>
</gene>
<keyword evidence="1" id="KW-0812">Transmembrane</keyword>
<feature type="transmembrane region" description="Helical" evidence="1">
    <location>
        <begin position="12"/>
        <end position="38"/>
    </location>
</feature>
<sequence>MAQFKRSRVIMFGAFALSGALAISGMNLLALLFGWVAVRQLTLSAKSEMVNSSIQAAKRAFESLNVVMFDKRWVGARATVAKVLHQQLPTVELNGRSVVRVIAVAQGGTWFSLDMAVSRAQNVELLNLQPLSEPEAKFMLASDLEAYETFFGKPDNA</sequence>
<comment type="caution">
    <text evidence="2">The sequence shown here is derived from an EMBL/GenBank/DDBJ whole genome shotgun (WGS) entry which is preliminary data.</text>
</comment>
<proteinExistence type="predicted"/>
<organism evidence="2 3">
    <name type="scientific">Aeromonas salmonicida</name>
    <dbReference type="NCBI Taxonomy" id="645"/>
    <lineage>
        <taxon>Bacteria</taxon>
        <taxon>Pseudomonadati</taxon>
        <taxon>Pseudomonadota</taxon>
        <taxon>Gammaproteobacteria</taxon>
        <taxon>Aeromonadales</taxon>
        <taxon>Aeromonadaceae</taxon>
        <taxon>Aeromonas</taxon>
    </lineage>
</organism>
<reference evidence="2 3" key="1">
    <citation type="submission" date="2018-06" db="EMBL/GenBank/DDBJ databases">
        <title>Freshwater and sediment microbial communities from various areas in North America, analyzing microbe dynamics in response to fracking.</title>
        <authorList>
            <person name="Lamendella R."/>
        </authorList>
    </citation>
    <scope>NUCLEOTIDE SEQUENCE [LARGE SCALE GENOMIC DNA]</scope>
    <source>
        <strain evidence="2 3">17</strain>
    </source>
</reference>
<evidence type="ECO:0000313" key="2">
    <source>
        <dbReference type="EMBL" id="RAI97612.1"/>
    </source>
</evidence>
<name>A0AAX1PBV8_AERSA</name>
<dbReference type="AlphaFoldDB" id="A0AAX1PBV8"/>
<dbReference type="Proteomes" id="UP000249422">
    <property type="component" value="Unassembled WGS sequence"/>
</dbReference>
<keyword evidence="1" id="KW-0472">Membrane</keyword>
<keyword evidence="1" id="KW-1133">Transmembrane helix</keyword>
<protein>
    <submittedName>
        <fullName evidence="2">Uncharacterized protein</fullName>
    </submittedName>
</protein>
<dbReference type="EMBL" id="QLLM01000037">
    <property type="protein sequence ID" value="RAI97612.1"/>
    <property type="molecule type" value="Genomic_DNA"/>
</dbReference>
<dbReference type="RefSeq" id="WP_111589897.1">
    <property type="nucleotide sequence ID" value="NZ_CAWNWF010000037.1"/>
</dbReference>